<dbReference type="SMART" id="SM00320">
    <property type="entry name" value="WD40"/>
    <property type="match status" value="6"/>
</dbReference>
<evidence type="ECO:0000256" key="3">
    <source>
        <dbReference type="ARBA" id="ARBA00022448"/>
    </source>
</evidence>
<dbReference type="PROSITE" id="PS00678">
    <property type="entry name" value="WD_REPEATS_1"/>
    <property type="match status" value="1"/>
</dbReference>
<dbReference type="GO" id="GO:0005782">
    <property type="term" value="C:peroxisomal matrix"/>
    <property type="evidence" value="ECO:0007669"/>
    <property type="project" value="UniProtKB-SubCell"/>
</dbReference>
<protein>
    <recommendedName>
        <fullName evidence="10">Peroxin-7</fullName>
    </recommendedName>
</protein>
<evidence type="ECO:0000256" key="2">
    <source>
        <dbReference type="ARBA" id="ARBA00004514"/>
    </source>
</evidence>
<comment type="similarity">
    <text evidence="9">Belongs to the WD repeat peroxin-7 family.</text>
</comment>
<sequence>MGRCRTAFNAYSVKFSPFFEGRIAVATAQNFGIIGNGKQHVFEMTPAGGMLEVAQYDTADGLYDCAWSEANENVLVAASGDGSIKVYDTALPPHANPVRGFKEHRHECCSLAWNTGKRDLFLSSSWDDTVKLWSLNAPASLRTFAGHTYCVYHVAWNPQQPEVFLSASGDTTVRVWDLRQPAPTLVLPAHAYEVLAADWCKYNDCLLATGSVDKTIKLWDVRAPGREMAVLAGHSYAVRRVLFSPHAGNLLMSCSYDMTVKLWDTASPQAAQGLPLRSWDHHSEFAVGIDFSSLREGLVASAGWDESVWVWDQRGFPSP</sequence>
<dbReference type="PROSITE" id="PS50294">
    <property type="entry name" value="WD_REPEATS_REGION"/>
    <property type="match status" value="3"/>
</dbReference>
<dbReference type="Pfam" id="PF23609">
    <property type="entry name" value="Beta-prop_EIPR1"/>
    <property type="match status" value="1"/>
</dbReference>
<dbReference type="InterPro" id="IPR019775">
    <property type="entry name" value="WD40_repeat_CS"/>
</dbReference>
<dbReference type="PANTHER" id="PTHR46027:SF1">
    <property type="entry name" value="PEROXISOMAL TARGETING SIGNAL 2 RECEPTOR"/>
    <property type="match status" value="1"/>
</dbReference>
<evidence type="ECO:0000256" key="7">
    <source>
        <dbReference type="ARBA" id="ARBA00022927"/>
    </source>
</evidence>
<dbReference type="PANTHER" id="PTHR46027">
    <property type="entry name" value="PEROXISOMAL TARGETING SIGNAL 2 RECEPTOR"/>
    <property type="match status" value="1"/>
</dbReference>
<dbReference type="OrthoDB" id="273771at2759"/>
<evidence type="ECO:0000256" key="10">
    <source>
        <dbReference type="ARBA" id="ARBA00032565"/>
    </source>
</evidence>
<dbReference type="CDD" id="cd00200">
    <property type="entry name" value="WD40"/>
    <property type="match status" value="1"/>
</dbReference>
<reference evidence="13" key="1">
    <citation type="journal article" date="2020" name="bioRxiv">
        <title>Comparative genomics of Chlamydomonas.</title>
        <authorList>
            <person name="Craig R.J."/>
            <person name="Hasan A.R."/>
            <person name="Ness R.W."/>
            <person name="Keightley P.D."/>
        </authorList>
    </citation>
    <scope>NUCLEOTIDE SEQUENCE</scope>
    <source>
        <strain evidence="13">SAG 7.73</strain>
    </source>
</reference>
<keyword evidence="6" id="KW-0677">Repeat</keyword>
<evidence type="ECO:0000313" key="13">
    <source>
        <dbReference type="EMBL" id="KAG2431836.1"/>
    </source>
</evidence>
<gene>
    <name evidence="13" type="ORF">HXX76_009329</name>
</gene>
<evidence type="ECO:0000256" key="11">
    <source>
        <dbReference type="PROSITE-ProRule" id="PRU00221"/>
    </source>
</evidence>
<dbReference type="SUPFAM" id="SSF50978">
    <property type="entry name" value="WD40 repeat-like"/>
    <property type="match status" value="1"/>
</dbReference>
<keyword evidence="7" id="KW-0653">Protein transport</keyword>
<dbReference type="GO" id="GO:0005829">
    <property type="term" value="C:cytosol"/>
    <property type="evidence" value="ECO:0007669"/>
    <property type="project" value="UniProtKB-SubCell"/>
</dbReference>
<dbReference type="InterPro" id="IPR036322">
    <property type="entry name" value="WD40_repeat_dom_sf"/>
</dbReference>
<dbReference type="EMBL" id="JAEHOC010000023">
    <property type="protein sequence ID" value="KAG2431836.1"/>
    <property type="molecule type" value="Genomic_DNA"/>
</dbReference>
<dbReference type="InterPro" id="IPR001680">
    <property type="entry name" value="WD40_rpt"/>
</dbReference>
<dbReference type="Gene3D" id="2.130.10.10">
    <property type="entry name" value="YVTN repeat-like/Quinoprotein amine dehydrogenase"/>
    <property type="match status" value="1"/>
</dbReference>
<dbReference type="Pfam" id="PF00400">
    <property type="entry name" value="WD40"/>
    <property type="match status" value="3"/>
</dbReference>
<evidence type="ECO:0000256" key="1">
    <source>
        <dbReference type="ARBA" id="ARBA00004253"/>
    </source>
</evidence>
<dbReference type="InterPro" id="IPR020472">
    <property type="entry name" value="WD40_PAC1"/>
</dbReference>
<feature type="domain" description="EIPR1-like beta-propeller" evidence="12">
    <location>
        <begin position="155"/>
        <end position="263"/>
    </location>
</feature>
<dbReference type="Proteomes" id="UP000650467">
    <property type="component" value="Unassembled WGS sequence"/>
</dbReference>
<organism evidence="13 14">
    <name type="scientific">Chlamydomonas incerta</name>
    <dbReference type="NCBI Taxonomy" id="51695"/>
    <lineage>
        <taxon>Eukaryota</taxon>
        <taxon>Viridiplantae</taxon>
        <taxon>Chlorophyta</taxon>
        <taxon>core chlorophytes</taxon>
        <taxon>Chlorophyceae</taxon>
        <taxon>CS clade</taxon>
        <taxon>Chlamydomonadales</taxon>
        <taxon>Chlamydomonadaceae</taxon>
        <taxon>Chlamydomonas</taxon>
    </lineage>
</organism>
<keyword evidence="3" id="KW-0813">Transport</keyword>
<dbReference type="PRINTS" id="PR00320">
    <property type="entry name" value="GPROTEINBRPT"/>
</dbReference>
<evidence type="ECO:0000256" key="4">
    <source>
        <dbReference type="ARBA" id="ARBA00022490"/>
    </source>
</evidence>
<keyword evidence="8" id="KW-0576">Peroxisome</keyword>
<feature type="repeat" description="WD" evidence="11">
    <location>
        <begin position="144"/>
        <end position="186"/>
    </location>
</feature>
<dbReference type="PROSITE" id="PS50082">
    <property type="entry name" value="WD_REPEATS_2"/>
    <property type="match status" value="4"/>
</dbReference>
<dbReference type="GO" id="GO:0016558">
    <property type="term" value="P:protein import into peroxisome matrix"/>
    <property type="evidence" value="ECO:0007669"/>
    <property type="project" value="InterPro"/>
</dbReference>
<evidence type="ECO:0000256" key="8">
    <source>
        <dbReference type="ARBA" id="ARBA00023140"/>
    </source>
</evidence>
<comment type="caution">
    <text evidence="13">The sequence shown here is derived from an EMBL/GenBank/DDBJ whole genome shotgun (WGS) entry which is preliminary data.</text>
</comment>
<dbReference type="AlphaFoldDB" id="A0A835SU12"/>
<evidence type="ECO:0000256" key="9">
    <source>
        <dbReference type="ARBA" id="ARBA00024017"/>
    </source>
</evidence>
<accession>A0A835SU12</accession>
<keyword evidence="14" id="KW-1185">Reference proteome</keyword>
<dbReference type="GO" id="GO:0005053">
    <property type="term" value="F:peroxisome matrix targeting signal-2 binding"/>
    <property type="evidence" value="ECO:0007669"/>
    <property type="project" value="InterPro"/>
</dbReference>
<name>A0A835SU12_CHLIN</name>
<keyword evidence="5 11" id="KW-0853">WD repeat</keyword>
<dbReference type="InterPro" id="IPR059104">
    <property type="entry name" value="Beta-prop_EIPR1-like"/>
</dbReference>
<comment type="subcellular location">
    <subcellularLocation>
        <location evidence="2">Cytoplasm</location>
        <location evidence="2">Cytosol</location>
    </subcellularLocation>
    <subcellularLocation>
        <location evidence="1">Peroxisome matrix</location>
    </subcellularLocation>
</comment>
<feature type="repeat" description="WD" evidence="11">
    <location>
        <begin position="231"/>
        <end position="273"/>
    </location>
</feature>
<evidence type="ECO:0000256" key="6">
    <source>
        <dbReference type="ARBA" id="ARBA00022737"/>
    </source>
</evidence>
<evidence type="ECO:0000256" key="5">
    <source>
        <dbReference type="ARBA" id="ARBA00022574"/>
    </source>
</evidence>
<proteinExistence type="inferred from homology"/>
<dbReference type="InterPro" id="IPR044536">
    <property type="entry name" value="PEX7"/>
</dbReference>
<keyword evidence="4" id="KW-0963">Cytoplasm</keyword>
<evidence type="ECO:0000313" key="14">
    <source>
        <dbReference type="Proteomes" id="UP000650467"/>
    </source>
</evidence>
<feature type="repeat" description="WD" evidence="11">
    <location>
        <begin position="187"/>
        <end position="222"/>
    </location>
</feature>
<evidence type="ECO:0000259" key="12">
    <source>
        <dbReference type="Pfam" id="PF23609"/>
    </source>
</evidence>
<dbReference type="InterPro" id="IPR015943">
    <property type="entry name" value="WD40/YVTN_repeat-like_dom_sf"/>
</dbReference>
<feature type="repeat" description="WD" evidence="11">
    <location>
        <begin position="101"/>
        <end position="143"/>
    </location>
</feature>